<protein>
    <submittedName>
        <fullName evidence="1">Uncharacterized protein</fullName>
    </submittedName>
</protein>
<dbReference type="EMBL" id="JACVVK020000001">
    <property type="protein sequence ID" value="KAK7508713.1"/>
    <property type="molecule type" value="Genomic_DNA"/>
</dbReference>
<dbReference type="AlphaFoldDB" id="A0ABD0MDG8"/>
<organism evidence="1 2">
    <name type="scientific">Batillaria attramentaria</name>
    <dbReference type="NCBI Taxonomy" id="370345"/>
    <lineage>
        <taxon>Eukaryota</taxon>
        <taxon>Metazoa</taxon>
        <taxon>Spiralia</taxon>
        <taxon>Lophotrochozoa</taxon>
        <taxon>Mollusca</taxon>
        <taxon>Gastropoda</taxon>
        <taxon>Caenogastropoda</taxon>
        <taxon>Sorbeoconcha</taxon>
        <taxon>Cerithioidea</taxon>
        <taxon>Batillariidae</taxon>
        <taxon>Batillaria</taxon>
    </lineage>
</organism>
<proteinExistence type="predicted"/>
<keyword evidence="2" id="KW-1185">Reference proteome</keyword>
<reference evidence="1 2" key="1">
    <citation type="journal article" date="2023" name="Sci. Data">
        <title>Genome assembly of the Korean intertidal mud-creeper Batillaria attramentaria.</title>
        <authorList>
            <person name="Patra A.K."/>
            <person name="Ho P.T."/>
            <person name="Jun S."/>
            <person name="Lee S.J."/>
            <person name="Kim Y."/>
            <person name="Won Y.J."/>
        </authorList>
    </citation>
    <scope>NUCLEOTIDE SEQUENCE [LARGE SCALE GENOMIC DNA]</scope>
    <source>
        <strain evidence="1">Wonlab-2016</strain>
    </source>
</reference>
<comment type="caution">
    <text evidence="1">The sequence shown here is derived from an EMBL/GenBank/DDBJ whole genome shotgun (WGS) entry which is preliminary data.</text>
</comment>
<name>A0ABD0MDG8_9CAEN</name>
<accession>A0ABD0MDG8</accession>
<evidence type="ECO:0000313" key="1">
    <source>
        <dbReference type="EMBL" id="KAK7508713.1"/>
    </source>
</evidence>
<dbReference type="Proteomes" id="UP001519460">
    <property type="component" value="Unassembled WGS sequence"/>
</dbReference>
<sequence length="117" mass="13273">MSYYSFIYAHTSVAANQYLTTSPGRESHVELQRCQVALRDLRHFLADNVLTPSSSRKCPRRVAGGGETPKPRDFFFQTRCRGHLIIQYRPAIRASKWPKSPNALSVLLLAQLPEART</sequence>
<evidence type="ECO:0000313" key="2">
    <source>
        <dbReference type="Proteomes" id="UP001519460"/>
    </source>
</evidence>
<gene>
    <name evidence="1" type="ORF">BaRGS_00000279</name>
</gene>